<reference evidence="2" key="5">
    <citation type="journal article" date="2021" name="G3 (Bethesda)">
        <title>Aegilops tauschii genome assembly Aet v5.0 features greater sequence contiguity and improved annotation.</title>
        <authorList>
            <person name="Wang L."/>
            <person name="Zhu T."/>
            <person name="Rodriguez J.C."/>
            <person name="Deal K.R."/>
            <person name="Dubcovsky J."/>
            <person name="McGuire P.E."/>
            <person name="Lux T."/>
            <person name="Spannagl M."/>
            <person name="Mayer K.F.X."/>
            <person name="Baldrich P."/>
            <person name="Meyers B.C."/>
            <person name="Huo N."/>
            <person name="Gu Y.Q."/>
            <person name="Zhou H."/>
            <person name="Devos K.M."/>
            <person name="Bennetzen J.L."/>
            <person name="Unver T."/>
            <person name="Budak H."/>
            <person name="Gulick P.J."/>
            <person name="Galiba G."/>
            <person name="Kalapos B."/>
            <person name="Nelson D.R."/>
            <person name="Li P."/>
            <person name="You F.M."/>
            <person name="Luo M.C."/>
            <person name="Dvorak J."/>
        </authorList>
    </citation>
    <scope>NUCLEOTIDE SEQUENCE [LARGE SCALE GENOMIC DNA]</scope>
    <source>
        <strain evidence="2">cv. AL8/78</strain>
    </source>
</reference>
<organism evidence="2 3">
    <name type="scientific">Aegilops tauschii subsp. strangulata</name>
    <name type="common">Goatgrass</name>
    <dbReference type="NCBI Taxonomy" id="200361"/>
    <lineage>
        <taxon>Eukaryota</taxon>
        <taxon>Viridiplantae</taxon>
        <taxon>Streptophyta</taxon>
        <taxon>Embryophyta</taxon>
        <taxon>Tracheophyta</taxon>
        <taxon>Spermatophyta</taxon>
        <taxon>Magnoliopsida</taxon>
        <taxon>Liliopsida</taxon>
        <taxon>Poales</taxon>
        <taxon>Poaceae</taxon>
        <taxon>BOP clade</taxon>
        <taxon>Pooideae</taxon>
        <taxon>Triticodae</taxon>
        <taxon>Triticeae</taxon>
        <taxon>Triticinae</taxon>
        <taxon>Aegilops</taxon>
    </lineage>
</organism>
<dbReference type="InterPro" id="IPR002562">
    <property type="entry name" value="3'-5'_exonuclease_dom"/>
</dbReference>
<dbReference type="PANTHER" id="PTHR47765">
    <property type="entry name" value="3'-5' EXONUCLEASE DOMAIN-CONTAINING PROTEIN"/>
    <property type="match status" value="1"/>
</dbReference>
<evidence type="ECO:0000313" key="3">
    <source>
        <dbReference type="Proteomes" id="UP000015105"/>
    </source>
</evidence>
<reference evidence="2" key="3">
    <citation type="journal article" date="2017" name="Nature">
        <title>Genome sequence of the progenitor of the wheat D genome Aegilops tauschii.</title>
        <authorList>
            <person name="Luo M.C."/>
            <person name="Gu Y.Q."/>
            <person name="Puiu D."/>
            <person name="Wang H."/>
            <person name="Twardziok S.O."/>
            <person name="Deal K.R."/>
            <person name="Huo N."/>
            <person name="Zhu T."/>
            <person name="Wang L."/>
            <person name="Wang Y."/>
            <person name="McGuire P.E."/>
            <person name="Liu S."/>
            <person name="Long H."/>
            <person name="Ramasamy R.K."/>
            <person name="Rodriguez J.C."/>
            <person name="Van S.L."/>
            <person name="Yuan L."/>
            <person name="Wang Z."/>
            <person name="Xia Z."/>
            <person name="Xiao L."/>
            <person name="Anderson O.D."/>
            <person name="Ouyang S."/>
            <person name="Liang Y."/>
            <person name="Zimin A.V."/>
            <person name="Pertea G."/>
            <person name="Qi P."/>
            <person name="Bennetzen J.L."/>
            <person name="Dai X."/>
            <person name="Dawson M.W."/>
            <person name="Muller H.G."/>
            <person name="Kugler K."/>
            <person name="Rivarola-Duarte L."/>
            <person name="Spannagl M."/>
            <person name="Mayer K.F.X."/>
            <person name="Lu F.H."/>
            <person name="Bevan M.W."/>
            <person name="Leroy P."/>
            <person name="Li P."/>
            <person name="You F.M."/>
            <person name="Sun Q."/>
            <person name="Liu Z."/>
            <person name="Lyons E."/>
            <person name="Wicker T."/>
            <person name="Salzberg S.L."/>
            <person name="Devos K.M."/>
            <person name="Dvorak J."/>
        </authorList>
    </citation>
    <scope>NUCLEOTIDE SEQUENCE [LARGE SCALE GENOMIC DNA]</scope>
    <source>
        <strain evidence="2">cv. AL8/78</strain>
    </source>
</reference>
<evidence type="ECO:0000313" key="2">
    <source>
        <dbReference type="EnsemblPlants" id="AET1Gv20561100.8"/>
    </source>
</evidence>
<name>A0A452YXC6_AEGTS</name>
<accession>A0A452YXC6</accession>
<dbReference type="GO" id="GO:0006139">
    <property type="term" value="P:nucleobase-containing compound metabolic process"/>
    <property type="evidence" value="ECO:0007669"/>
    <property type="project" value="InterPro"/>
</dbReference>
<dbReference type="Proteomes" id="UP000015105">
    <property type="component" value="Chromosome 1D"/>
</dbReference>
<dbReference type="Gene3D" id="3.30.420.10">
    <property type="entry name" value="Ribonuclease H-like superfamily/Ribonuclease H"/>
    <property type="match status" value="1"/>
</dbReference>
<dbReference type="InterPro" id="IPR036397">
    <property type="entry name" value="RNaseH_sf"/>
</dbReference>
<dbReference type="Pfam" id="PF01612">
    <property type="entry name" value="DNA_pol_A_exo1"/>
    <property type="match status" value="1"/>
</dbReference>
<evidence type="ECO:0000259" key="1">
    <source>
        <dbReference type="Pfam" id="PF01612"/>
    </source>
</evidence>
<keyword evidence="3" id="KW-1185">Reference proteome</keyword>
<reference evidence="3" key="1">
    <citation type="journal article" date="2014" name="Science">
        <title>Ancient hybridizations among the ancestral genomes of bread wheat.</title>
        <authorList>
            <consortium name="International Wheat Genome Sequencing Consortium,"/>
            <person name="Marcussen T."/>
            <person name="Sandve S.R."/>
            <person name="Heier L."/>
            <person name="Spannagl M."/>
            <person name="Pfeifer M."/>
            <person name="Jakobsen K.S."/>
            <person name="Wulff B.B."/>
            <person name="Steuernagel B."/>
            <person name="Mayer K.F."/>
            <person name="Olsen O.A."/>
        </authorList>
    </citation>
    <scope>NUCLEOTIDE SEQUENCE [LARGE SCALE GENOMIC DNA]</scope>
    <source>
        <strain evidence="3">cv. AL8/78</strain>
    </source>
</reference>
<dbReference type="SUPFAM" id="SSF53098">
    <property type="entry name" value="Ribonuclease H-like"/>
    <property type="match status" value="1"/>
</dbReference>
<dbReference type="GO" id="GO:0008408">
    <property type="term" value="F:3'-5' exonuclease activity"/>
    <property type="evidence" value="ECO:0007669"/>
    <property type="project" value="InterPro"/>
</dbReference>
<dbReference type="Gramene" id="AET1Gv20561100.8">
    <property type="protein sequence ID" value="AET1Gv20561100.8"/>
    <property type="gene ID" value="AET1Gv20561100"/>
</dbReference>
<dbReference type="InterPro" id="IPR012337">
    <property type="entry name" value="RNaseH-like_sf"/>
</dbReference>
<protein>
    <recommendedName>
        <fullName evidence="1">3'-5' exonuclease domain-containing protein</fullName>
    </recommendedName>
</protein>
<dbReference type="EnsemblPlants" id="AET1Gv20561100.8">
    <property type="protein sequence ID" value="AET1Gv20561100.8"/>
    <property type="gene ID" value="AET1Gv20561100"/>
</dbReference>
<proteinExistence type="predicted"/>
<dbReference type="FunFam" id="3.30.420.10:FF:000098">
    <property type="entry name" value="Polynucleotidyl transferase ribonuclease H-like superfamily protein"/>
    <property type="match status" value="1"/>
</dbReference>
<reference evidence="2" key="4">
    <citation type="submission" date="2019-03" db="UniProtKB">
        <authorList>
            <consortium name="EnsemblPlants"/>
        </authorList>
    </citation>
    <scope>IDENTIFICATION</scope>
</reference>
<dbReference type="InterPro" id="IPR052408">
    <property type="entry name" value="Exonuclease_MUT-7-like"/>
</dbReference>
<dbReference type="AlphaFoldDB" id="A0A452YXC6"/>
<feature type="domain" description="3'-5' exonuclease" evidence="1">
    <location>
        <begin position="357"/>
        <end position="511"/>
    </location>
</feature>
<dbReference type="PANTHER" id="PTHR47765:SF2">
    <property type="entry name" value="EXONUCLEASE MUT-7 HOMOLOG"/>
    <property type="match status" value="1"/>
</dbReference>
<reference evidence="3" key="2">
    <citation type="journal article" date="2017" name="Nat. Plants">
        <title>The Aegilops tauschii genome reveals multiple impacts of transposons.</title>
        <authorList>
            <person name="Zhao G."/>
            <person name="Zou C."/>
            <person name="Li K."/>
            <person name="Wang K."/>
            <person name="Li T."/>
            <person name="Gao L."/>
            <person name="Zhang X."/>
            <person name="Wang H."/>
            <person name="Yang Z."/>
            <person name="Liu X."/>
            <person name="Jiang W."/>
            <person name="Mao L."/>
            <person name="Kong X."/>
            <person name="Jiao Y."/>
            <person name="Jia J."/>
        </authorList>
    </citation>
    <scope>NUCLEOTIDE SEQUENCE [LARGE SCALE GENOMIC DNA]</scope>
    <source>
        <strain evidence="3">cv. AL8/78</strain>
    </source>
</reference>
<dbReference type="GO" id="GO:0003676">
    <property type="term" value="F:nucleic acid binding"/>
    <property type="evidence" value="ECO:0007669"/>
    <property type="project" value="InterPro"/>
</dbReference>
<sequence length="549" mass="62577">MGRLKARAREASESNQKNEHRSICLHSFSDLSHVSAATFMYLLKDCYFYGTHKATAKFRILQQQVKRALNNAPQPGPFTYIVQCMYIIPLLGQSHAEGFSHMLISSLRHLKSVESVQKDFIDAKCLAARLVLDILASVVPHEERILVKLLETFDIELKDMAHAFCGSELGDEDLAAAREHLKQHVQYFMKSESYVSAVALMTRFSIQCCDESFLIKLIGSKQYKAAEEWAAFMGKEMIILIIQKYLDVKMLKSANELVKQYDLAEEFPDVNYLYKESSLKKLAEKGCWDVAEVRAKKDTKLMEYLVYLAMEAGYMEKVDELCERYSLEGYVNSLVPEEVMCQSDYLELKKLILEEIVWVDEINGLLSATSYIEACKIIGVDCEWKPNYEKGSRPNKVAIIQIASDKKAFIFDLIKLYEDDPKALDCCFRRIMCSSNILKLGYNLQCDLHQLSQSYGELICFQSYEMLLDIQKLFKETTGGLSGLSKKILGAGLNKTRRNSDWEQRPLSQNQDELAQISCLDLTNISVVNCISGNNYISLLQFLPFLHGG</sequence>